<proteinExistence type="predicted"/>
<accession>A0A0P0CQ06</accession>
<dbReference type="KEGG" id="ahz:APS56_07455"/>
<dbReference type="Pfam" id="PF20434">
    <property type="entry name" value="BD-FAE"/>
    <property type="match status" value="1"/>
</dbReference>
<dbReference type="Gene3D" id="3.40.50.1820">
    <property type="entry name" value="alpha/beta hydrolase"/>
    <property type="match status" value="1"/>
</dbReference>
<dbReference type="AlphaFoldDB" id="A0A0P0CQ06"/>
<dbReference type="SUPFAM" id="SSF53474">
    <property type="entry name" value="alpha/beta-Hydrolases"/>
    <property type="match status" value="1"/>
</dbReference>
<evidence type="ECO:0000259" key="2">
    <source>
        <dbReference type="Pfam" id="PF20434"/>
    </source>
</evidence>
<sequence>MIHPIFSQNDIIQLWDDIIPNSQNSEELEIITNTDIIRISKVQEPTLEVYLPSKKNNTGKAVVICPGGGYQALAYDWEGIDIAKWFNTKGIAAFVLKYRLPDSKSIKVSYEAPLQDAQRAIRLLRFHAEKWHINKNKIGVMGFSAGGHLASTLGTQFNYPNHFKESNVDIISARPDFMVLLYPVVTMKSNFTHKGSRNSLLGKIPDEKLVEKFSNELHVSKNTPPTFIVHSGDDELVPVENSLNFYNALRSNNVKTEMHIYPYGGHGFSLAIGKDYLQTWPDRLYDWLKGI</sequence>
<dbReference type="InterPro" id="IPR049492">
    <property type="entry name" value="BD-FAE-like_dom"/>
</dbReference>
<keyword evidence="1" id="KW-0378">Hydrolase</keyword>
<reference evidence="3 4" key="1">
    <citation type="submission" date="2015-10" db="EMBL/GenBank/DDBJ databases">
        <authorList>
            <person name="Gilbert D.G."/>
        </authorList>
    </citation>
    <scope>NUCLEOTIDE SEQUENCE [LARGE SCALE GENOMIC DNA]</scope>
    <source>
        <strain evidence="4">HZ-22</strain>
    </source>
</reference>
<dbReference type="Proteomes" id="UP000057981">
    <property type="component" value="Chromosome"/>
</dbReference>
<protein>
    <submittedName>
        <fullName evidence="3">Esterase</fullName>
    </submittedName>
</protein>
<dbReference type="InterPro" id="IPR029058">
    <property type="entry name" value="AB_hydrolase_fold"/>
</dbReference>
<dbReference type="EMBL" id="CP012898">
    <property type="protein sequence ID" value="ALJ04969.1"/>
    <property type="molecule type" value="Genomic_DNA"/>
</dbReference>
<gene>
    <name evidence="3" type="ORF">APS56_07455</name>
</gene>
<evidence type="ECO:0000313" key="3">
    <source>
        <dbReference type="EMBL" id="ALJ04969.1"/>
    </source>
</evidence>
<name>A0A0P0CQ06_9FLAO</name>
<dbReference type="PANTHER" id="PTHR48081">
    <property type="entry name" value="AB HYDROLASE SUPERFAMILY PROTEIN C4A8.06C"/>
    <property type="match status" value="1"/>
</dbReference>
<evidence type="ECO:0000313" key="4">
    <source>
        <dbReference type="Proteomes" id="UP000057981"/>
    </source>
</evidence>
<dbReference type="GO" id="GO:0016787">
    <property type="term" value="F:hydrolase activity"/>
    <property type="evidence" value="ECO:0007669"/>
    <property type="project" value="UniProtKB-KW"/>
</dbReference>
<dbReference type="InterPro" id="IPR050300">
    <property type="entry name" value="GDXG_lipolytic_enzyme"/>
</dbReference>
<feature type="domain" description="BD-FAE-like" evidence="2">
    <location>
        <begin position="47"/>
        <end position="249"/>
    </location>
</feature>
<dbReference type="RefSeq" id="WP_054726742.1">
    <property type="nucleotide sequence ID" value="NZ_CP012898.1"/>
</dbReference>
<keyword evidence="4" id="KW-1185">Reference proteome</keyword>
<evidence type="ECO:0000256" key="1">
    <source>
        <dbReference type="ARBA" id="ARBA00022801"/>
    </source>
</evidence>
<dbReference type="STRING" id="1736674.APS56_07455"/>
<dbReference type="PANTHER" id="PTHR48081:SF6">
    <property type="entry name" value="PEPTIDASE S9 PROLYL OLIGOPEPTIDASE CATALYTIC DOMAIN-CONTAINING PROTEIN"/>
    <property type="match status" value="1"/>
</dbReference>
<organism evidence="3 4">
    <name type="scientific">Pseudalgibacter alginicilyticus</name>
    <dbReference type="NCBI Taxonomy" id="1736674"/>
    <lineage>
        <taxon>Bacteria</taxon>
        <taxon>Pseudomonadati</taxon>
        <taxon>Bacteroidota</taxon>
        <taxon>Flavobacteriia</taxon>
        <taxon>Flavobacteriales</taxon>
        <taxon>Flavobacteriaceae</taxon>
        <taxon>Pseudalgibacter</taxon>
    </lineage>
</organism>
<dbReference type="OrthoDB" id="9794725at2"/>